<feature type="non-terminal residue" evidence="6">
    <location>
        <position position="1"/>
    </location>
</feature>
<dbReference type="EMBL" id="HM230039">
    <property type="protein sequence ID" value="ADK26037.1"/>
    <property type="molecule type" value="Genomic_DNA"/>
</dbReference>
<evidence type="ECO:0000256" key="1">
    <source>
        <dbReference type="ARBA" id="ARBA00008427"/>
    </source>
</evidence>
<accession>E0A1I1</accession>
<dbReference type="InterPro" id="IPR022856">
    <property type="entry name" value="Ribosomal_eL21_arc"/>
</dbReference>
<dbReference type="InterPro" id="IPR008991">
    <property type="entry name" value="Translation_prot_SH3-like_sf"/>
</dbReference>
<protein>
    <recommendedName>
        <fullName evidence="4">Large ribosomal subunit protein eL21</fullName>
    </recommendedName>
    <alternativeName>
        <fullName evidence="5">50S ribosomal protein L21e</fullName>
    </alternativeName>
</protein>
<dbReference type="InterPro" id="IPR036948">
    <property type="entry name" value="Ribosomal_eL21_sf"/>
</dbReference>
<evidence type="ECO:0000256" key="5">
    <source>
        <dbReference type="ARBA" id="ARBA00035508"/>
    </source>
</evidence>
<dbReference type="GO" id="GO:1990904">
    <property type="term" value="C:ribonucleoprotein complex"/>
    <property type="evidence" value="ECO:0007669"/>
    <property type="project" value="UniProtKB-KW"/>
</dbReference>
<keyword evidence="2" id="KW-0689">Ribosomal protein</keyword>
<organism evidence="6">
    <name type="scientific">Candidatus Nitrososphaera gargensis</name>
    <dbReference type="NCBI Taxonomy" id="497727"/>
    <lineage>
        <taxon>Archaea</taxon>
        <taxon>Nitrososphaerota</taxon>
        <taxon>Nitrososphaeria</taxon>
        <taxon>Nitrososphaerales</taxon>
        <taxon>Nitrososphaeraceae</taxon>
        <taxon>Nitrososphaera</taxon>
    </lineage>
</organism>
<dbReference type="GO" id="GO:0003735">
    <property type="term" value="F:structural constituent of ribosome"/>
    <property type="evidence" value="ECO:0007669"/>
    <property type="project" value="InterPro"/>
</dbReference>
<dbReference type="Gene3D" id="2.30.30.70">
    <property type="entry name" value="Ribosomal protein L21"/>
    <property type="match status" value="1"/>
</dbReference>
<reference evidence="6" key="1">
    <citation type="journal article" date="2010" name="Trends Microbiol.">
        <title>Distinct gene set in two different lineages of ammonia-oxidizing archaea supports the phylum Thaumarchaeota.</title>
        <authorList>
            <person name="Spang A."/>
            <person name="Hatzenpichler R."/>
            <person name="Brochier-Armanet C."/>
            <person name="Rattei T."/>
            <person name="Tischler P."/>
            <person name="Spieck E."/>
            <person name="Streit W."/>
            <person name="Stahl D.A."/>
            <person name="Wagner M."/>
            <person name="Schleper C."/>
        </authorList>
    </citation>
    <scope>NUCLEOTIDE SEQUENCE</scope>
    <source>
        <strain evidence="6">Enrichment culture Ga9.2</strain>
    </source>
</reference>
<dbReference type="SUPFAM" id="SSF50104">
    <property type="entry name" value="Translation proteins SH3-like domain"/>
    <property type="match status" value="1"/>
</dbReference>
<dbReference type="PANTHER" id="PTHR20981">
    <property type="entry name" value="60S RIBOSOMAL PROTEIN L21"/>
    <property type="match status" value="1"/>
</dbReference>
<evidence type="ECO:0000313" key="6">
    <source>
        <dbReference type="EMBL" id="ADK26037.1"/>
    </source>
</evidence>
<dbReference type="InterPro" id="IPR001147">
    <property type="entry name" value="Ribosomal_eL21"/>
</dbReference>
<feature type="non-terminal residue" evidence="6">
    <location>
        <position position="115"/>
    </location>
</feature>
<comment type="similarity">
    <text evidence="1">Belongs to the eukaryotic ribosomal protein eL21 family.</text>
</comment>
<evidence type="ECO:0000256" key="4">
    <source>
        <dbReference type="ARBA" id="ARBA00035219"/>
    </source>
</evidence>
<dbReference type="Pfam" id="PF01157">
    <property type="entry name" value="Ribosomal_L21e"/>
    <property type="match status" value="1"/>
</dbReference>
<dbReference type="AlphaFoldDB" id="E0A1I1"/>
<dbReference type="GO" id="GO:0005840">
    <property type="term" value="C:ribosome"/>
    <property type="evidence" value="ECO:0007669"/>
    <property type="project" value="UniProtKB-KW"/>
</dbReference>
<dbReference type="GO" id="GO:0006412">
    <property type="term" value="P:translation"/>
    <property type="evidence" value="ECO:0007669"/>
    <property type="project" value="InterPro"/>
</dbReference>
<sequence length="115" mass="12800">LVALACYMPRSHGTRRKARSILTKDNVVRGISYLLHDYKVGEKVIVDVDPREHDTTPHRRFHGRIGVVEGVGRRTLRVAVMFGDKKKILQTRFNHIKPLAGAPEMSSAAAGANSK</sequence>
<evidence type="ECO:0000256" key="2">
    <source>
        <dbReference type="ARBA" id="ARBA00022980"/>
    </source>
</evidence>
<name>E0A1I1_9ARCH</name>
<evidence type="ECO:0000256" key="3">
    <source>
        <dbReference type="ARBA" id="ARBA00023274"/>
    </source>
</evidence>
<keyword evidence="3" id="KW-0687">Ribonucleoprotein</keyword>
<dbReference type="HAMAP" id="MF_00369">
    <property type="entry name" value="Ribosomal_eL21"/>
    <property type="match status" value="1"/>
</dbReference>
<proteinExistence type="inferred from homology"/>